<dbReference type="Gene3D" id="3.20.20.210">
    <property type="match status" value="1"/>
</dbReference>
<dbReference type="GO" id="GO:0008270">
    <property type="term" value="F:zinc ion binding"/>
    <property type="evidence" value="ECO:0007669"/>
    <property type="project" value="InterPro"/>
</dbReference>
<dbReference type="PANTHER" id="PTHR43844:SF1">
    <property type="entry name" value="METHIONINE SYNTHASE"/>
    <property type="match status" value="1"/>
</dbReference>
<dbReference type="PANTHER" id="PTHR43844">
    <property type="entry name" value="METHIONINE SYNTHASE"/>
    <property type="match status" value="1"/>
</dbReference>
<evidence type="ECO:0000259" key="1">
    <source>
        <dbReference type="Pfam" id="PF01717"/>
    </source>
</evidence>
<dbReference type="InterPro" id="IPR038071">
    <property type="entry name" value="UROD/MetE-like_sf"/>
</dbReference>
<dbReference type="GO" id="GO:0003871">
    <property type="term" value="F:5-methyltetrahydropteroyltriglutamate-homocysteine S-methyltransferase activity"/>
    <property type="evidence" value="ECO:0007669"/>
    <property type="project" value="InterPro"/>
</dbReference>
<dbReference type="AlphaFoldDB" id="A0A1B8NZC5"/>
<dbReference type="InterPro" id="IPR002629">
    <property type="entry name" value="Met_Synth_C/arc"/>
</dbReference>
<dbReference type="PATRIC" id="fig|2746.7.peg.4579"/>
<dbReference type="Pfam" id="PF01717">
    <property type="entry name" value="Meth_synt_2"/>
    <property type="match status" value="1"/>
</dbReference>
<feature type="domain" description="Cobalamin-independent methionine synthase MetE C-terminal/archaeal" evidence="1">
    <location>
        <begin position="101"/>
        <end position="303"/>
    </location>
</feature>
<comment type="caution">
    <text evidence="2">The sequence shown here is derived from an EMBL/GenBank/DDBJ whole genome shotgun (WGS) entry which is preliminary data.</text>
</comment>
<reference evidence="2 3" key="1">
    <citation type="submission" date="2016-06" db="EMBL/GenBank/DDBJ databases">
        <title>Genome sequence of halotolerant plant growth promoting strain of Halomonas elongata HEK1 isolated from salterns of Rann of Kutch, Gujarat, India.</title>
        <authorList>
            <person name="Gaba S."/>
            <person name="Singh R.N."/>
            <person name="Abrol S."/>
            <person name="Kaushik R."/>
            <person name="Saxena A.K."/>
        </authorList>
    </citation>
    <scope>NUCLEOTIDE SEQUENCE [LARGE SCALE GENOMIC DNA]</scope>
    <source>
        <strain evidence="2 3">HEK1</strain>
    </source>
</reference>
<keyword evidence="2" id="KW-0808">Transferase</keyword>
<proteinExistence type="predicted"/>
<dbReference type="GO" id="GO:0032259">
    <property type="term" value="P:methylation"/>
    <property type="evidence" value="ECO:0007669"/>
    <property type="project" value="UniProtKB-KW"/>
</dbReference>
<protein>
    <submittedName>
        <fullName evidence="2">5-methyltetrahydropteroyltriglutamate--homocysteine methyltransferase</fullName>
    </submittedName>
</protein>
<dbReference type="Proteomes" id="UP000092504">
    <property type="component" value="Unassembled WGS sequence"/>
</dbReference>
<dbReference type="CDD" id="cd03311">
    <property type="entry name" value="CIMS_C_terminal_like"/>
    <property type="match status" value="1"/>
</dbReference>
<sequence>MVTDGEFRRAWWHFDFFEGLQGVEGYDADQGIQFNGVQTRSRNVRVTGKLGFGQHPMLEHFRFLQSVTDGVTAKMTIPSPSVLHFRGGRNVVSVEAYPNLDDFFDDLARVYKEALQAFYDAGCRYLQLDDTVWAYLCSEEQTAKIVERGEDPQQLQRTYARVINKALEGKPDDLVVSMHVCRGNFRSTWISEGGYEPVAEVLFGSVNVDAFFLEYDTDRAGGFEPLRFIRPGHQKVVLGLVTSKTGELESVEDVKARIHEAAQFVDLDQLCLSTQCGFASTEEGNTLSEAQQQAKLELVVQIAKDVWGE</sequence>
<dbReference type="SUPFAM" id="SSF51726">
    <property type="entry name" value="UROD/MetE-like"/>
    <property type="match status" value="1"/>
</dbReference>
<evidence type="ECO:0000313" key="2">
    <source>
        <dbReference type="EMBL" id="OBX35371.1"/>
    </source>
</evidence>
<evidence type="ECO:0000313" key="3">
    <source>
        <dbReference type="Proteomes" id="UP000092504"/>
    </source>
</evidence>
<organism evidence="2 3">
    <name type="scientific">Halomonas elongata</name>
    <dbReference type="NCBI Taxonomy" id="2746"/>
    <lineage>
        <taxon>Bacteria</taxon>
        <taxon>Pseudomonadati</taxon>
        <taxon>Pseudomonadota</taxon>
        <taxon>Gammaproteobacteria</taxon>
        <taxon>Oceanospirillales</taxon>
        <taxon>Halomonadaceae</taxon>
        <taxon>Halomonas</taxon>
    </lineage>
</organism>
<keyword evidence="2" id="KW-0489">Methyltransferase</keyword>
<dbReference type="GO" id="GO:0009086">
    <property type="term" value="P:methionine biosynthetic process"/>
    <property type="evidence" value="ECO:0007669"/>
    <property type="project" value="InterPro"/>
</dbReference>
<accession>A0A1B8NZC5</accession>
<gene>
    <name evidence="2" type="ORF">A8U91_04444</name>
</gene>
<name>A0A1B8NZC5_HALEL</name>
<dbReference type="EMBL" id="MAJD01000002">
    <property type="protein sequence ID" value="OBX35371.1"/>
    <property type="molecule type" value="Genomic_DNA"/>
</dbReference>
<dbReference type="NCBIfam" id="NF005085">
    <property type="entry name" value="PRK06520.1"/>
    <property type="match status" value="1"/>
</dbReference>